<evidence type="ECO:0000256" key="3">
    <source>
        <dbReference type="ARBA" id="ARBA00023125"/>
    </source>
</evidence>
<organism evidence="6 7">
    <name type="scientific">Acetobacter senegalensis</name>
    <dbReference type="NCBI Taxonomy" id="446692"/>
    <lineage>
        <taxon>Bacteria</taxon>
        <taxon>Pseudomonadati</taxon>
        <taxon>Pseudomonadota</taxon>
        <taxon>Alphaproteobacteria</taxon>
        <taxon>Acetobacterales</taxon>
        <taxon>Acetobacteraceae</taxon>
        <taxon>Acetobacter</taxon>
    </lineage>
</organism>
<evidence type="ECO:0000256" key="2">
    <source>
        <dbReference type="ARBA" id="ARBA00023015"/>
    </source>
</evidence>
<reference evidence="7" key="1">
    <citation type="submission" date="2014-09" db="EMBL/GenBank/DDBJ databases">
        <authorList>
            <person name="Illeghems K.G."/>
        </authorList>
    </citation>
    <scope>NUCLEOTIDE SEQUENCE [LARGE SCALE GENOMIC DNA]</scope>
    <source>
        <strain evidence="7">108B</strain>
    </source>
</reference>
<dbReference type="PANTHER" id="PTHR30419:SF8">
    <property type="entry name" value="NITROGEN ASSIMILATION TRANSCRIPTIONAL ACTIVATOR-RELATED"/>
    <property type="match status" value="1"/>
</dbReference>
<dbReference type="GO" id="GO:0003700">
    <property type="term" value="F:DNA-binding transcription factor activity"/>
    <property type="evidence" value="ECO:0007669"/>
    <property type="project" value="InterPro"/>
</dbReference>
<accession>A0A0U5EVG0</accession>
<dbReference type="InterPro" id="IPR005119">
    <property type="entry name" value="LysR_subst-bd"/>
</dbReference>
<protein>
    <submittedName>
        <fullName evidence="6">LysR family transcriptional regulator</fullName>
    </submittedName>
</protein>
<name>A0A0U5EVG0_9PROT</name>
<dbReference type="InterPro" id="IPR050950">
    <property type="entry name" value="HTH-type_LysR_regulators"/>
</dbReference>
<gene>
    <name evidence="6" type="primary">lysR</name>
    <name evidence="6" type="ORF">ASN_2431</name>
</gene>
<dbReference type="PANTHER" id="PTHR30419">
    <property type="entry name" value="HTH-TYPE TRANSCRIPTIONAL REGULATOR YBHD"/>
    <property type="match status" value="1"/>
</dbReference>
<dbReference type="Proteomes" id="UP000056109">
    <property type="component" value="Chromosome I"/>
</dbReference>
<proteinExistence type="inferred from homology"/>
<keyword evidence="7" id="KW-1185">Reference proteome</keyword>
<dbReference type="EMBL" id="LN606600">
    <property type="protein sequence ID" value="CEF41721.1"/>
    <property type="molecule type" value="Genomic_DNA"/>
</dbReference>
<comment type="similarity">
    <text evidence="1">Belongs to the LysR transcriptional regulatory family.</text>
</comment>
<dbReference type="Gene3D" id="1.10.10.10">
    <property type="entry name" value="Winged helix-like DNA-binding domain superfamily/Winged helix DNA-binding domain"/>
    <property type="match status" value="1"/>
</dbReference>
<dbReference type="AlphaFoldDB" id="A0A0U5EVG0"/>
<dbReference type="Gene3D" id="3.40.190.290">
    <property type="match status" value="1"/>
</dbReference>
<keyword evidence="4" id="KW-0804">Transcription</keyword>
<evidence type="ECO:0000256" key="1">
    <source>
        <dbReference type="ARBA" id="ARBA00009437"/>
    </source>
</evidence>
<dbReference type="InterPro" id="IPR000847">
    <property type="entry name" value="LysR_HTH_N"/>
</dbReference>
<dbReference type="Pfam" id="PF03466">
    <property type="entry name" value="LysR_substrate"/>
    <property type="match status" value="1"/>
</dbReference>
<dbReference type="SUPFAM" id="SSF46785">
    <property type="entry name" value="Winged helix' DNA-binding domain"/>
    <property type="match status" value="1"/>
</dbReference>
<feature type="domain" description="HTH lysR-type" evidence="5">
    <location>
        <begin position="13"/>
        <end position="65"/>
    </location>
</feature>
<evidence type="ECO:0000259" key="5">
    <source>
        <dbReference type="PROSITE" id="PS50931"/>
    </source>
</evidence>
<dbReference type="Pfam" id="PF00126">
    <property type="entry name" value="HTH_1"/>
    <property type="match status" value="1"/>
</dbReference>
<evidence type="ECO:0000256" key="4">
    <source>
        <dbReference type="ARBA" id="ARBA00023163"/>
    </source>
</evidence>
<dbReference type="SUPFAM" id="SSF53850">
    <property type="entry name" value="Periplasmic binding protein-like II"/>
    <property type="match status" value="1"/>
</dbReference>
<dbReference type="GO" id="GO:0005829">
    <property type="term" value="C:cytosol"/>
    <property type="evidence" value="ECO:0007669"/>
    <property type="project" value="TreeGrafter"/>
</dbReference>
<keyword evidence="3" id="KW-0238">DNA-binding</keyword>
<dbReference type="InterPro" id="IPR036388">
    <property type="entry name" value="WH-like_DNA-bd_sf"/>
</dbReference>
<dbReference type="PROSITE" id="PS50931">
    <property type="entry name" value="HTH_LYSR"/>
    <property type="match status" value="1"/>
</dbReference>
<dbReference type="KEGG" id="asz:ASN_2431"/>
<evidence type="ECO:0000313" key="6">
    <source>
        <dbReference type="EMBL" id="CEF41721.1"/>
    </source>
</evidence>
<sequence length="305" mass="33917">MRAVVMPVFSRFLRYFMAVAQHGSIRKASDELHIAASAIDRQILQGEKQLGTLLFERLPSGLRLTTAGELLLTTCRRWTRDFSALTTQIDNLKGLRQGSADIVIPDALTKGFIPSVLGKLRDSHPGITVNIHVRTSKDMGEMLINGDADFALMFNLGHMRELFVRAYKEIPLGFITLPDHPVAGLQEAHFSICSEYPMVVPAPPLALWRPLELLEAETGIKIHPVARADDIQMIKSLVSEGAGVGILSYLDAYDEVQKKQLAFTPIQNKKLSPVTLALCVDRSRQLSMAARLIISEIEQFFVEKL</sequence>
<dbReference type="InterPro" id="IPR036390">
    <property type="entry name" value="WH_DNA-bd_sf"/>
</dbReference>
<dbReference type="GO" id="GO:0003677">
    <property type="term" value="F:DNA binding"/>
    <property type="evidence" value="ECO:0007669"/>
    <property type="project" value="UniProtKB-KW"/>
</dbReference>
<evidence type="ECO:0000313" key="7">
    <source>
        <dbReference type="Proteomes" id="UP000056109"/>
    </source>
</evidence>
<dbReference type="PATRIC" id="fig|446692.3.peg.2528"/>
<keyword evidence="2" id="KW-0805">Transcription regulation</keyword>